<keyword evidence="3" id="KW-1185">Reference proteome</keyword>
<proteinExistence type="predicted"/>
<feature type="transmembrane region" description="Helical" evidence="1">
    <location>
        <begin position="12"/>
        <end position="29"/>
    </location>
</feature>
<reference evidence="2 3" key="1">
    <citation type="submission" date="2023-01" db="EMBL/GenBank/DDBJ databases">
        <authorList>
            <person name="Kreplak J."/>
        </authorList>
    </citation>
    <scope>NUCLEOTIDE SEQUENCE [LARGE SCALE GENOMIC DNA]</scope>
</reference>
<keyword evidence="1" id="KW-0812">Transmembrane</keyword>
<accession>A0AAV0ZER3</accession>
<keyword evidence="1" id="KW-1133">Transmembrane helix</keyword>
<keyword evidence="1" id="KW-0472">Membrane</keyword>
<sequence length="96" mass="10916">MTRFHHFFRNLLLLSIPSFSFPLILDFLINPHPIKHKSSVAKPLLLFNTECRSSILMVVVMKLSACENLASWTVVNSVLEGLLFGKWKGLGMRMGE</sequence>
<organism evidence="2 3">
    <name type="scientific">Vicia faba</name>
    <name type="common">Broad bean</name>
    <name type="synonym">Faba vulgaris</name>
    <dbReference type="NCBI Taxonomy" id="3906"/>
    <lineage>
        <taxon>Eukaryota</taxon>
        <taxon>Viridiplantae</taxon>
        <taxon>Streptophyta</taxon>
        <taxon>Embryophyta</taxon>
        <taxon>Tracheophyta</taxon>
        <taxon>Spermatophyta</taxon>
        <taxon>Magnoliopsida</taxon>
        <taxon>eudicotyledons</taxon>
        <taxon>Gunneridae</taxon>
        <taxon>Pentapetalae</taxon>
        <taxon>rosids</taxon>
        <taxon>fabids</taxon>
        <taxon>Fabales</taxon>
        <taxon>Fabaceae</taxon>
        <taxon>Papilionoideae</taxon>
        <taxon>50 kb inversion clade</taxon>
        <taxon>NPAAA clade</taxon>
        <taxon>Hologalegina</taxon>
        <taxon>IRL clade</taxon>
        <taxon>Fabeae</taxon>
        <taxon>Vicia</taxon>
    </lineage>
</organism>
<evidence type="ECO:0000313" key="2">
    <source>
        <dbReference type="EMBL" id="CAI8596416.1"/>
    </source>
</evidence>
<protein>
    <submittedName>
        <fullName evidence="2">Uncharacterized protein</fullName>
    </submittedName>
</protein>
<evidence type="ECO:0000313" key="3">
    <source>
        <dbReference type="Proteomes" id="UP001157006"/>
    </source>
</evidence>
<evidence type="ECO:0000256" key="1">
    <source>
        <dbReference type="SAM" id="Phobius"/>
    </source>
</evidence>
<dbReference type="EMBL" id="OX451737">
    <property type="protein sequence ID" value="CAI8596416.1"/>
    <property type="molecule type" value="Genomic_DNA"/>
</dbReference>
<gene>
    <name evidence="2" type="ORF">VFH_II034280</name>
</gene>
<name>A0AAV0ZER3_VICFA</name>
<dbReference type="Proteomes" id="UP001157006">
    <property type="component" value="Chromosome 2"/>
</dbReference>
<dbReference type="AlphaFoldDB" id="A0AAV0ZER3"/>